<dbReference type="AlphaFoldDB" id="A0A1Y0CCP0"/>
<proteinExistence type="predicted"/>
<protein>
    <recommendedName>
        <fullName evidence="1">SGNH hydrolase-type esterase domain-containing protein</fullName>
    </recommendedName>
</protein>
<dbReference type="GO" id="GO:0004622">
    <property type="term" value="F:phosphatidylcholine lysophospholipase activity"/>
    <property type="evidence" value="ECO:0007669"/>
    <property type="project" value="TreeGrafter"/>
</dbReference>
<reference evidence="2 3" key="1">
    <citation type="submission" date="2017-04" db="EMBL/GenBank/DDBJ databases">
        <title>Whole Genome Sequence of 1,4-Dioxane Degrading Bacterium Mycobacterium dioxanotrophicus PH-06.</title>
        <authorList>
            <person name="He Y."/>
        </authorList>
    </citation>
    <scope>NUCLEOTIDE SEQUENCE [LARGE SCALE GENOMIC DNA]</scope>
    <source>
        <strain evidence="2 3">PH-06</strain>
    </source>
</reference>
<dbReference type="InterPro" id="IPR051532">
    <property type="entry name" value="Ester_Hydrolysis_Enzymes"/>
</dbReference>
<dbReference type="PANTHER" id="PTHR30383">
    <property type="entry name" value="THIOESTERASE 1/PROTEASE 1/LYSOPHOSPHOLIPASE L1"/>
    <property type="match status" value="1"/>
</dbReference>
<evidence type="ECO:0000313" key="3">
    <source>
        <dbReference type="Proteomes" id="UP000195331"/>
    </source>
</evidence>
<dbReference type="Proteomes" id="UP000195331">
    <property type="component" value="Chromosome"/>
</dbReference>
<feature type="domain" description="SGNH hydrolase-type esterase" evidence="1">
    <location>
        <begin position="23"/>
        <end position="177"/>
    </location>
</feature>
<dbReference type="KEGG" id="mdx:BTO20_32905"/>
<name>A0A1Y0CCP0_9MYCO</name>
<dbReference type="PANTHER" id="PTHR30383:SF5">
    <property type="entry name" value="SGNH HYDROLASE-TYPE ESTERASE DOMAIN-CONTAINING PROTEIN"/>
    <property type="match status" value="1"/>
</dbReference>
<dbReference type="Pfam" id="PF13472">
    <property type="entry name" value="Lipase_GDSL_2"/>
    <property type="match status" value="1"/>
</dbReference>
<keyword evidence="3" id="KW-1185">Reference proteome</keyword>
<dbReference type="InterPro" id="IPR013830">
    <property type="entry name" value="SGNH_hydro"/>
</dbReference>
<organism evidence="2 3">
    <name type="scientific">Mycobacterium dioxanotrophicus</name>
    <dbReference type="NCBI Taxonomy" id="482462"/>
    <lineage>
        <taxon>Bacteria</taxon>
        <taxon>Bacillati</taxon>
        <taxon>Actinomycetota</taxon>
        <taxon>Actinomycetes</taxon>
        <taxon>Mycobacteriales</taxon>
        <taxon>Mycobacteriaceae</taxon>
        <taxon>Mycobacterium</taxon>
    </lineage>
</organism>
<dbReference type="InterPro" id="IPR036514">
    <property type="entry name" value="SGNH_hydro_sf"/>
</dbReference>
<dbReference type="EMBL" id="CP020809">
    <property type="protein sequence ID" value="ART72725.1"/>
    <property type="molecule type" value="Genomic_DNA"/>
</dbReference>
<evidence type="ECO:0000259" key="1">
    <source>
        <dbReference type="Pfam" id="PF13472"/>
    </source>
</evidence>
<evidence type="ECO:0000313" key="2">
    <source>
        <dbReference type="EMBL" id="ART72725.1"/>
    </source>
</evidence>
<dbReference type="Gene3D" id="3.40.50.1110">
    <property type="entry name" value="SGNH hydrolase"/>
    <property type="match status" value="1"/>
</dbReference>
<sequence length="252" mass="27285">MGARATTRQRGGAVAVMPRRVVCLGDSITRGQLSADYVAMLSERTSLAPLEFTNAGVNGELAENVLRRLAGIVELQPDVVTVLIGSNDVVASMSAKSGARARRMNKLTGRPGIEGFADNVAAIVERLTRETSARIGLLSLPVLGEDLGSASVRRSQEYSAVLKKIAESDRVTYLPLNERQVEYLTVGGFQPCTHYRDNLALMVGGAIQHFLLRRSLDDISHRRGLQLTTDLLHQNTRGATMIADLIEEFVAG</sequence>
<dbReference type="SUPFAM" id="SSF52266">
    <property type="entry name" value="SGNH hydrolase"/>
    <property type="match status" value="1"/>
</dbReference>
<accession>A0A1Y0CCP0</accession>
<gene>
    <name evidence="2" type="ORF">BTO20_32905</name>
</gene>